<dbReference type="AlphaFoldDB" id="A0A817TDY6"/>
<organism evidence="1 2">
    <name type="scientific">Rotaria socialis</name>
    <dbReference type="NCBI Taxonomy" id="392032"/>
    <lineage>
        <taxon>Eukaryota</taxon>
        <taxon>Metazoa</taxon>
        <taxon>Spiralia</taxon>
        <taxon>Gnathifera</taxon>
        <taxon>Rotifera</taxon>
        <taxon>Eurotatoria</taxon>
        <taxon>Bdelloidea</taxon>
        <taxon>Philodinida</taxon>
        <taxon>Philodinidae</taxon>
        <taxon>Rotaria</taxon>
    </lineage>
</organism>
<accession>A0A817TDY6</accession>
<evidence type="ECO:0000313" key="2">
    <source>
        <dbReference type="Proteomes" id="UP000663833"/>
    </source>
</evidence>
<protein>
    <submittedName>
        <fullName evidence="1">Uncharacterized protein</fullName>
    </submittedName>
</protein>
<dbReference type="InterPro" id="IPR032675">
    <property type="entry name" value="LRR_dom_sf"/>
</dbReference>
<sequence length="358" mass="42148">MYIAMTATRLEDLPNELWLELFVYFTWFELNSTWLQWKLNNRIQFLAQIAQNRVALSLSSMSFITYDSRYFKWKSSLAECATYCDQIFTFPKTVRLRISLQHISDLALLMQCNTLPHIEDLHVTMETGIYTSHQLDNRYENAPCSTLCLNDLNTTGANLPHLRTLQLRQVDITNVIVLIQHVKSMCQLESLILVNCNVKDKNELIVFKSCIRNFMICLRCLRFLFYLPAETKLEKIDLDWFNLSHRTVEYEINGLMVLYTVPYPLNSQQQVYNHTFGRQSTINNNINHIEWIIDCDPLSINTTLTHFQYVNSLVLFFDIKVNIQYKTMNIFIYLDCLGNEYKYRFLACITSIFTSSKT</sequence>
<gene>
    <name evidence="1" type="ORF">LUA448_LOCUS8694</name>
</gene>
<dbReference type="Gene3D" id="3.80.10.10">
    <property type="entry name" value="Ribonuclease Inhibitor"/>
    <property type="match status" value="1"/>
</dbReference>
<reference evidence="1" key="1">
    <citation type="submission" date="2021-02" db="EMBL/GenBank/DDBJ databases">
        <authorList>
            <person name="Nowell W R."/>
        </authorList>
    </citation>
    <scope>NUCLEOTIDE SEQUENCE</scope>
</reference>
<comment type="caution">
    <text evidence="1">The sequence shown here is derived from an EMBL/GenBank/DDBJ whole genome shotgun (WGS) entry which is preliminary data.</text>
</comment>
<name>A0A817TDY6_9BILA</name>
<dbReference type="SUPFAM" id="SSF52047">
    <property type="entry name" value="RNI-like"/>
    <property type="match status" value="1"/>
</dbReference>
<evidence type="ECO:0000313" key="1">
    <source>
        <dbReference type="EMBL" id="CAF3307860.1"/>
    </source>
</evidence>
<proteinExistence type="predicted"/>
<dbReference type="Proteomes" id="UP000663833">
    <property type="component" value="Unassembled WGS sequence"/>
</dbReference>
<dbReference type="EMBL" id="CAJNYD010000954">
    <property type="protein sequence ID" value="CAF3307860.1"/>
    <property type="molecule type" value="Genomic_DNA"/>
</dbReference>